<organism evidence="3 4">
    <name type="scientific">Roseobacter litoralis (strain ATCC 49566 / DSM 6996 / JCM 21268 / NBRC 15278 / OCh 149)</name>
    <dbReference type="NCBI Taxonomy" id="391595"/>
    <lineage>
        <taxon>Bacteria</taxon>
        <taxon>Pseudomonadati</taxon>
        <taxon>Pseudomonadota</taxon>
        <taxon>Alphaproteobacteria</taxon>
        <taxon>Rhodobacterales</taxon>
        <taxon>Roseobacteraceae</taxon>
        <taxon>Roseobacter</taxon>
    </lineage>
</organism>
<sequence length="109" mass="12239">MKKIFAALFVLSVAGHSAVAQEGDGSSLMERGAQQFLEGLLQEMQPAWEEMRSFMEEMGPAMMGLMEEVKDWSVYEPPEMLENGDIIIRRKPEGSPIPEQTEPVPQIEL</sequence>
<feature type="region of interest" description="Disordered" evidence="1">
    <location>
        <begin position="88"/>
        <end position="109"/>
    </location>
</feature>
<dbReference type="AlphaFoldDB" id="F7ZCF9"/>
<accession>F7ZCF9</accession>
<proteinExistence type="predicted"/>
<gene>
    <name evidence="3" type="ordered locus">RLO149_c011860</name>
</gene>
<evidence type="ECO:0000313" key="3">
    <source>
        <dbReference type="EMBL" id="AEI93190.1"/>
    </source>
</evidence>
<evidence type="ECO:0000256" key="1">
    <source>
        <dbReference type="SAM" id="MobiDB-lite"/>
    </source>
</evidence>
<evidence type="ECO:0000313" key="4">
    <source>
        <dbReference type="Proteomes" id="UP000001353"/>
    </source>
</evidence>
<dbReference type="Proteomes" id="UP000001353">
    <property type="component" value="Chromosome"/>
</dbReference>
<dbReference type="OrthoDB" id="7308154at2"/>
<dbReference type="eggNOG" id="ENOG5032Z1N">
    <property type="taxonomic scope" value="Bacteria"/>
</dbReference>
<name>F7ZCF9_ROSLO</name>
<dbReference type="RefSeq" id="WP_013961128.1">
    <property type="nucleotide sequence ID" value="NC_015730.1"/>
</dbReference>
<evidence type="ECO:0000256" key="2">
    <source>
        <dbReference type="SAM" id="SignalP"/>
    </source>
</evidence>
<keyword evidence="4" id="KW-1185">Reference proteome</keyword>
<dbReference type="STRING" id="391595.RLO149_c011860"/>
<feature type="signal peptide" evidence="2">
    <location>
        <begin position="1"/>
        <end position="20"/>
    </location>
</feature>
<dbReference type="KEGG" id="rli:RLO149_c011860"/>
<reference evidence="3 4" key="1">
    <citation type="journal article" date="2011" name="BMC Genomics">
        <title>Comparative genome analysis and genome-guided physiological analysis of Roseobacter litoralis.</title>
        <authorList>
            <person name="Kalhoefer D."/>
            <person name="Thole S."/>
            <person name="Voget S."/>
            <person name="Lehmann R."/>
            <person name="Liesegang H."/>
            <person name="Wollher A."/>
            <person name="Daniel R."/>
            <person name="Simon M."/>
            <person name="Brinkhoff T."/>
        </authorList>
    </citation>
    <scope>NUCLEOTIDE SEQUENCE [LARGE SCALE GENOMIC DNA]</scope>
    <source>
        <strain evidence="4">ATCC 49566 / DSM 6996 / JCM 21268 / NBRC 15278 / OCh 149</strain>
    </source>
</reference>
<feature type="chain" id="PRO_5003366641" evidence="2">
    <location>
        <begin position="21"/>
        <end position="109"/>
    </location>
</feature>
<keyword evidence="2" id="KW-0732">Signal</keyword>
<dbReference type="EMBL" id="CP002623">
    <property type="protein sequence ID" value="AEI93190.1"/>
    <property type="molecule type" value="Genomic_DNA"/>
</dbReference>
<protein>
    <submittedName>
        <fullName evidence="3">Uncharacterized protein</fullName>
    </submittedName>
</protein>
<dbReference type="HOGENOM" id="CLU_148648_0_0_5"/>